<accession>E1KR62</accession>
<evidence type="ECO:0000313" key="1">
    <source>
        <dbReference type="EMBL" id="EFL45935.1"/>
    </source>
</evidence>
<gene>
    <name evidence="1" type="ORF">HMPREF9296_2258</name>
</gene>
<protein>
    <submittedName>
        <fullName evidence="1">Uncharacterized protein</fullName>
    </submittedName>
</protein>
<sequence length="55" mass="6406">MCFKKESYKTSLVANFQLALIFKTACFALQNSLFWTSKQPVLEIKEMLDRKSSKL</sequence>
<comment type="caution">
    <text evidence="1">The sequence shown here is derived from an EMBL/GenBank/DDBJ whole genome shotgun (WGS) entry which is preliminary data.</text>
</comment>
<dbReference type="AlphaFoldDB" id="E1KR62"/>
<reference evidence="1 2" key="1">
    <citation type="submission" date="2010-08" db="EMBL/GenBank/DDBJ databases">
        <authorList>
            <person name="Durkin A.S."/>
            <person name="Madupu R."/>
            <person name="Torralba M."/>
            <person name="Gillis M."/>
            <person name="Methe B."/>
            <person name="Sutton G."/>
            <person name="Nelson K.E."/>
        </authorList>
    </citation>
    <scope>NUCLEOTIDE SEQUENCE [LARGE SCALE GENOMIC DNA]</scope>
    <source>
        <strain evidence="1 2">FB035-09AN</strain>
    </source>
</reference>
<dbReference type="EMBL" id="AEDO01000037">
    <property type="protein sequence ID" value="EFL45935.1"/>
    <property type="molecule type" value="Genomic_DNA"/>
</dbReference>
<dbReference type="Proteomes" id="UP000003610">
    <property type="component" value="Unassembled WGS sequence"/>
</dbReference>
<evidence type="ECO:0000313" key="2">
    <source>
        <dbReference type="Proteomes" id="UP000003610"/>
    </source>
</evidence>
<organism evidence="1 2">
    <name type="scientific">Prevotella disiens FB035-09AN</name>
    <dbReference type="NCBI Taxonomy" id="866771"/>
    <lineage>
        <taxon>Bacteria</taxon>
        <taxon>Pseudomonadati</taxon>
        <taxon>Bacteroidota</taxon>
        <taxon>Bacteroidia</taxon>
        <taxon>Bacteroidales</taxon>
        <taxon>Prevotellaceae</taxon>
        <taxon>Prevotella</taxon>
    </lineage>
</organism>
<name>E1KR62_9BACT</name>
<proteinExistence type="predicted"/>